<keyword evidence="1" id="KW-0472">Membrane</keyword>
<proteinExistence type="predicted"/>
<organism evidence="2 3">
    <name type="scientific">Cenarchaeum symbiosum (strain A)</name>
    <dbReference type="NCBI Taxonomy" id="414004"/>
    <lineage>
        <taxon>Archaea</taxon>
        <taxon>Nitrososphaerota</taxon>
        <taxon>Candidatus Cenarchaeales</taxon>
        <taxon>Candidatus Cenarchaeaceae</taxon>
        <taxon>Candidatus Cenarchaeum</taxon>
    </lineage>
</organism>
<evidence type="ECO:0000256" key="1">
    <source>
        <dbReference type="SAM" id="Phobius"/>
    </source>
</evidence>
<evidence type="ECO:0000313" key="3">
    <source>
        <dbReference type="Proteomes" id="UP000000758"/>
    </source>
</evidence>
<protein>
    <submittedName>
        <fullName evidence="2">Uncharacterized protein</fullName>
    </submittedName>
</protein>
<reference evidence="2 3" key="1">
    <citation type="journal article" date="2006" name="Proc. Natl. Acad. Sci. U.S.A.">
        <title>Genomic analysis of the uncultivated marine crenarchaeote Cenarchaeum symbiosum.</title>
        <authorList>
            <person name="Hallam S.J."/>
            <person name="Konstantinidis K.T."/>
            <person name="Putnam N."/>
            <person name="Schleper C."/>
            <person name="Watanabe Y."/>
            <person name="Sugahara J."/>
            <person name="Preston C."/>
            <person name="de la Torre J."/>
            <person name="Richardson P.M."/>
            <person name="DeLong E.F."/>
        </authorList>
    </citation>
    <scope>NUCLEOTIDE SEQUENCE [LARGE SCALE GENOMIC DNA]</scope>
    <source>
        <strain evidence="3">A</strain>
    </source>
</reference>
<dbReference type="KEGG" id="csy:CENSYa_1105"/>
<dbReference type="EMBL" id="DP000238">
    <property type="protein sequence ID" value="ABK77734.1"/>
    <property type="molecule type" value="Genomic_DNA"/>
</dbReference>
<keyword evidence="1" id="KW-1133">Transmembrane helix</keyword>
<feature type="transmembrane region" description="Helical" evidence="1">
    <location>
        <begin position="14"/>
        <end position="35"/>
    </location>
</feature>
<keyword evidence="3" id="KW-1185">Reference proteome</keyword>
<accession>A0RWL7</accession>
<dbReference type="HOGENOM" id="CLU_2021405_0_0_2"/>
<dbReference type="EnsemblBacteria" id="ABK77734">
    <property type="protein sequence ID" value="ABK77734"/>
    <property type="gene ID" value="CENSYa_1105"/>
</dbReference>
<dbReference type="AlphaFoldDB" id="A0RWL7"/>
<dbReference type="Proteomes" id="UP000000758">
    <property type="component" value="Chromosome"/>
</dbReference>
<sequence>MNDASSGGKRARPILFIAIFATIIAAVIAVILVVYPPDRIESVALDHPAVIDFYLAHLEYDILAEVVSSSHVKFSAINGTTSAHLTYKTEGLGTEITYQCEEDGRIVYDEDLPAMCFETDAQ</sequence>
<gene>
    <name evidence="2" type="ordered locus">CENSYa_1105</name>
</gene>
<dbReference type="STRING" id="414004.CENSYa_1105"/>
<keyword evidence="1" id="KW-0812">Transmembrane</keyword>
<evidence type="ECO:0000313" key="2">
    <source>
        <dbReference type="EMBL" id="ABK77734.1"/>
    </source>
</evidence>
<name>A0RWL7_CENSY</name>